<reference evidence="3" key="1">
    <citation type="submission" date="2006-03" db="EMBL/GenBank/DDBJ databases">
        <title>Complete genome sequence of Gemmatimonas aurantiaca T-27 that represents a novel phylum Gemmatimonadetes.</title>
        <authorList>
            <person name="Takasaki K."/>
            <person name="Ichikawa N."/>
            <person name="Miura H."/>
            <person name="Matsushita S."/>
            <person name="Watanabe Y."/>
            <person name="Oguchi A."/>
            <person name="Ankai A."/>
            <person name="Yashiro I."/>
            <person name="Takahashi M."/>
            <person name="Terui Y."/>
            <person name="Fukui S."/>
            <person name="Yokoyama H."/>
            <person name="Tanikawa S."/>
            <person name="Hanada S."/>
            <person name="Kamagata Y."/>
            <person name="Fujita N."/>
        </authorList>
    </citation>
    <scope>NUCLEOTIDE SEQUENCE [LARGE SCALE GENOMIC DNA]</scope>
    <source>
        <strain evidence="3">T-27 / DSM 14586 / JCM 11422 / NBRC 100505</strain>
    </source>
</reference>
<accession>C1A6P0</accession>
<dbReference type="Proteomes" id="UP000002209">
    <property type="component" value="Chromosome"/>
</dbReference>
<dbReference type="KEGG" id="gau:GAU_0858"/>
<dbReference type="HOGENOM" id="CLU_1459328_0_0_0"/>
<dbReference type="eggNOG" id="ENOG502ZV1M">
    <property type="taxonomic scope" value="Bacteria"/>
</dbReference>
<name>C1A6P0_GEMAT</name>
<feature type="compositionally biased region" description="Polar residues" evidence="1">
    <location>
        <begin position="143"/>
        <end position="161"/>
    </location>
</feature>
<organism evidence="2 3">
    <name type="scientific">Gemmatimonas aurantiaca (strain DSM 14586 / JCM 11422 / NBRC 100505 / T-27)</name>
    <dbReference type="NCBI Taxonomy" id="379066"/>
    <lineage>
        <taxon>Bacteria</taxon>
        <taxon>Pseudomonadati</taxon>
        <taxon>Gemmatimonadota</taxon>
        <taxon>Gemmatimonadia</taxon>
        <taxon>Gemmatimonadales</taxon>
        <taxon>Gemmatimonadaceae</taxon>
        <taxon>Gemmatimonas</taxon>
    </lineage>
</organism>
<evidence type="ECO:0000256" key="1">
    <source>
        <dbReference type="SAM" id="MobiDB-lite"/>
    </source>
</evidence>
<protein>
    <submittedName>
        <fullName evidence="2">Uncharacterized protein</fullName>
    </submittedName>
</protein>
<keyword evidence="3" id="KW-1185">Reference proteome</keyword>
<dbReference type="EMBL" id="AP009153">
    <property type="protein sequence ID" value="BAH37900.1"/>
    <property type="molecule type" value="Genomic_DNA"/>
</dbReference>
<evidence type="ECO:0000313" key="3">
    <source>
        <dbReference type="Proteomes" id="UP000002209"/>
    </source>
</evidence>
<dbReference type="AlphaFoldDB" id="C1A6P0"/>
<dbReference type="RefSeq" id="WP_012682347.1">
    <property type="nucleotide sequence ID" value="NC_012489.1"/>
</dbReference>
<feature type="region of interest" description="Disordered" evidence="1">
    <location>
        <begin position="140"/>
        <end position="161"/>
    </location>
</feature>
<dbReference type="STRING" id="379066.GAU_0858"/>
<evidence type="ECO:0000313" key="2">
    <source>
        <dbReference type="EMBL" id="BAH37900.1"/>
    </source>
</evidence>
<sequence>MSVLLAAVTGCASGGKSGPKADDMGGTSVSTAVVRSETAGIASGVNMVSITEVNNTIVMAPPDKVFQALSAAYGTLNIPVTEVNQSGRTIGNAAYRVRRRIGDVPTMRALDCGGDSGMPNAETYQLTLAIRSRVVPNDAGGSVVQSTVEGSGRNPTTSATSDVRCSSLGVLEKRIGELVKKTVAP</sequence>
<proteinExistence type="predicted"/>
<gene>
    <name evidence="2" type="ordered locus">GAU_0858</name>
</gene>